<protein>
    <submittedName>
        <fullName evidence="2">ISSoc6, orfA transposase</fullName>
    </submittedName>
</protein>
<dbReference type="SUPFAM" id="SSF143422">
    <property type="entry name" value="Transposase IS200-like"/>
    <property type="match status" value="1"/>
</dbReference>
<evidence type="ECO:0000259" key="1">
    <source>
        <dbReference type="SMART" id="SM01321"/>
    </source>
</evidence>
<gene>
    <name evidence="2" type="ORF">NIES46_49170</name>
</gene>
<accession>A0A5M3TB14</accession>
<keyword evidence="3" id="KW-1185">Reference proteome</keyword>
<dbReference type="NCBIfam" id="NF033573">
    <property type="entry name" value="transpos_IS200"/>
    <property type="match status" value="1"/>
</dbReference>
<dbReference type="PANTHER" id="PTHR33360:SF2">
    <property type="entry name" value="TRANSPOSASE FOR INSERTION SEQUENCE ELEMENT IS200"/>
    <property type="match status" value="1"/>
</dbReference>
<dbReference type="SMART" id="SM01321">
    <property type="entry name" value="Y1_Tnp"/>
    <property type="match status" value="1"/>
</dbReference>
<comment type="caution">
    <text evidence="2">The sequence shown here is derived from an EMBL/GenBank/DDBJ whole genome shotgun (WGS) entry which is preliminary data.</text>
</comment>
<dbReference type="EMBL" id="BIMW01000286">
    <property type="protein sequence ID" value="GCE96843.1"/>
    <property type="molecule type" value="Genomic_DNA"/>
</dbReference>
<dbReference type="InterPro" id="IPR036515">
    <property type="entry name" value="Transposase_17_sf"/>
</dbReference>
<evidence type="ECO:0000313" key="2">
    <source>
        <dbReference type="EMBL" id="GCE96843.1"/>
    </source>
</evidence>
<dbReference type="GeneID" id="301685616"/>
<sequence>MRKKSFEYQHYNHSIGLAIVHLVFVPKRRKPVLKGDIRNRLYQIWQELATEKNWNIRAGEIAPDHVHLFIEFPPTIPIHLIVRFFKGRSSNFLRKEFPELLKLPSLWSKSYFFSTAGNVSATTIQKYIEDPHHH</sequence>
<dbReference type="InterPro" id="IPR002686">
    <property type="entry name" value="Transposase_17"/>
</dbReference>
<dbReference type="PANTHER" id="PTHR33360">
    <property type="entry name" value="TRANSPOSASE FOR INSERTION SEQUENCE ELEMENT IS200"/>
    <property type="match status" value="1"/>
</dbReference>
<feature type="domain" description="Transposase IS200-like" evidence="1">
    <location>
        <begin position="15"/>
        <end position="131"/>
    </location>
</feature>
<reference evidence="2 3" key="1">
    <citation type="journal article" date="2019" name="J Genomics">
        <title>The Draft Genome of a Hydrogen-producing Cyanobacterium, Arthrospira platensis NIES-46.</title>
        <authorList>
            <person name="Suzuki S."/>
            <person name="Yamaguchi H."/>
            <person name="Kawachi M."/>
        </authorList>
    </citation>
    <scope>NUCLEOTIDE SEQUENCE [LARGE SCALE GENOMIC DNA]</scope>
    <source>
        <strain evidence="2 3">NIES-46</strain>
    </source>
</reference>
<proteinExistence type="predicted"/>
<evidence type="ECO:0000313" key="3">
    <source>
        <dbReference type="Proteomes" id="UP000326169"/>
    </source>
</evidence>
<organism evidence="2 3">
    <name type="scientific">Limnospira platensis NIES-46</name>
    <dbReference type="NCBI Taxonomy" id="1236695"/>
    <lineage>
        <taxon>Bacteria</taxon>
        <taxon>Bacillati</taxon>
        <taxon>Cyanobacteriota</taxon>
        <taxon>Cyanophyceae</taxon>
        <taxon>Oscillatoriophycideae</taxon>
        <taxon>Oscillatoriales</taxon>
        <taxon>Sirenicapillariaceae</taxon>
        <taxon>Limnospira</taxon>
    </lineage>
</organism>
<dbReference type="RefSeq" id="WP_006616017.1">
    <property type="nucleotide sequence ID" value="NZ_BIMW01000286.1"/>
</dbReference>
<dbReference type="Proteomes" id="UP000326169">
    <property type="component" value="Unassembled WGS sequence"/>
</dbReference>
<name>A0A5M3TB14_LIMPL</name>
<dbReference type="Gene3D" id="3.30.70.1290">
    <property type="entry name" value="Transposase IS200-like"/>
    <property type="match status" value="1"/>
</dbReference>
<dbReference type="Pfam" id="PF01797">
    <property type="entry name" value="Y1_Tnp"/>
    <property type="match status" value="1"/>
</dbReference>